<evidence type="ECO:0000256" key="5">
    <source>
        <dbReference type="ARBA" id="ARBA00023015"/>
    </source>
</evidence>
<dbReference type="Gene3D" id="1.10.10.1330">
    <property type="entry name" value="RNA polymerase sigma-54 factor, core-binding domain"/>
    <property type="match status" value="1"/>
</dbReference>
<dbReference type="PROSITE" id="PS00717">
    <property type="entry name" value="SIGMA54_1"/>
    <property type="match status" value="1"/>
</dbReference>
<evidence type="ECO:0000256" key="2">
    <source>
        <dbReference type="ARBA" id="ARBA00022478"/>
    </source>
</evidence>
<dbReference type="AlphaFoldDB" id="A0AAJ3Z1G0"/>
<keyword evidence="7" id="KW-0238">DNA-binding</keyword>
<dbReference type="InterPro" id="IPR000394">
    <property type="entry name" value="RNA_pol_sigma_54"/>
</dbReference>
<dbReference type="GO" id="GO:0001216">
    <property type="term" value="F:DNA-binding transcription activator activity"/>
    <property type="evidence" value="ECO:0007669"/>
    <property type="project" value="InterPro"/>
</dbReference>
<evidence type="ECO:0000256" key="3">
    <source>
        <dbReference type="ARBA" id="ARBA00022679"/>
    </source>
</evidence>
<evidence type="ECO:0000256" key="6">
    <source>
        <dbReference type="ARBA" id="ARBA00023082"/>
    </source>
</evidence>
<evidence type="ECO:0000256" key="1">
    <source>
        <dbReference type="ARBA" id="ARBA00008798"/>
    </source>
</evidence>
<evidence type="ECO:0000313" key="10">
    <source>
        <dbReference type="EMBL" id="QAT67056.1"/>
    </source>
</evidence>
<gene>
    <name evidence="10" type="primary">rpoN</name>
    <name evidence="10" type="ORF">EQZ20_20690</name>
</gene>
<dbReference type="Gene3D" id="1.10.10.60">
    <property type="entry name" value="Homeodomain-like"/>
    <property type="match status" value="1"/>
</dbReference>
<dbReference type="NCBIfam" id="TIGR02395">
    <property type="entry name" value="rpoN_sigma"/>
    <property type="match status" value="1"/>
</dbReference>
<keyword evidence="6" id="KW-0731">Sigma factor</keyword>
<dbReference type="Pfam" id="PF00309">
    <property type="entry name" value="Sigma54_AID"/>
    <property type="match status" value="1"/>
</dbReference>
<dbReference type="InterPro" id="IPR007046">
    <property type="entry name" value="RNA_pol_sigma_54_core-bd"/>
</dbReference>
<sequence length="437" mass="50116">MMKLHVQQQQTVKLHLTQGLTQAITMLQYTSAELNSKIDELSMENPLIERKDSDVPRSFYHKTRQHLQREQTIVPEAAYHRETLKNALKRQALDLHLSNREKRIFAYLVESLDSNGYVTEKLSFIASELSVPAGEAEAVLAKLQSLEPAGVGARSLQECILIQLRRLPKDTYQAETVISSYFELFAKKAWKELSVKTGLSLAELQNIQDIVANLSPRPGLAYDADERDVYIEPDVVVSAEDGKLTLELSRRSFPDIQLNSFYEAFLERRAKDETASFLSEKYRQWKWLDQALRQRRETMTRVMKEIMVRQKGYFLNGQHDIQPLTLKEVADALGIHESTVSRAVKGKTVQTPYELCELKRFFSAKVKDSGDGHTSSHTVKAHLCRLIEEENKMKPLSDQKLADLLKEAHGIVISRRTVAKYRDQLNILPSSVRKRYE</sequence>
<feature type="domain" description="HTH cro/C1-type" evidence="9">
    <location>
        <begin position="324"/>
        <end position="369"/>
    </location>
</feature>
<dbReference type="PIRSF" id="PIRSF000774">
    <property type="entry name" value="RpoN"/>
    <property type="match status" value="1"/>
</dbReference>
<keyword evidence="3" id="KW-0808">Transferase</keyword>
<dbReference type="KEGG" id="bgy:BGLY_4072"/>
<dbReference type="InterPro" id="IPR001387">
    <property type="entry name" value="Cro/C1-type_HTH"/>
</dbReference>
<protein>
    <submittedName>
        <fullName evidence="10">RNA polymerase sigma-54 factor</fullName>
    </submittedName>
</protein>
<dbReference type="PRINTS" id="PR00045">
    <property type="entry name" value="SIGMA54FCT"/>
</dbReference>
<dbReference type="GO" id="GO:0016987">
    <property type="term" value="F:sigma factor activity"/>
    <property type="evidence" value="ECO:0007669"/>
    <property type="project" value="UniProtKB-KW"/>
</dbReference>
<dbReference type="PANTHER" id="PTHR32248:SF4">
    <property type="entry name" value="RNA POLYMERASE SIGMA-54 FACTOR"/>
    <property type="match status" value="1"/>
</dbReference>
<dbReference type="PROSITE" id="PS50943">
    <property type="entry name" value="HTH_CROC1"/>
    <property type="match status" value="1"/>
</dbReference>
<keyword evidence="2" id="KW-0240">DNA-directed RNA polymerase</keyword>
<dbReference type="InterPro" id="IPR038709">
    <property type="entry name" value="RpoN_core-bd_sf"/>
</dbReference>
<keyword evidence="4" id="KW-0548">Nucleotidyltransferase</keyword>
<accession>A0AAJ3Z1G0</accession>
<dbReference type="GO" id="GO:0016779">
    <property type="term" value="F:nucleotidyltransferase activity"/>
    <property type="evidence" value="ECO:0007669"/>
    <property type="project" value="UniProtKB-KW"/>
</dbReference>
<organism evidence="10 11">
    <name type="scientific">Bacillus glycinifermentans</name>
    <dbReference type="NCBI Taxonomy" id="1664069"/>
    <lineage>
        <taxon>Bacteria</taxon>
        <taxon>Bacillati</taxon>
        <taxon>Bacillota</taxon>
        <taxon>Bacilli</taxon>
        <taxon>Bacillales</taxon>
        <taxon>Bacillaceae</taxon>
        <taxon>Bacillus</taxon>
    </lineage>
</organism>
<dbReference type="EMBL" id="CP035232">
    <property type="protein sequence ID" value="QAT67056.1"/>
    <property type="molecule type" value="Genomic_DNA"/>
</dbReference>
<dbReference type="InterPro" id="IPR007634">
    <property type="entry name" value="RNA_pol_sigma_54_DNA-bd"/>
</dbReference>
<dbReference type="Pfam" id="PF04552">
    <property type="entry name" value="Sigma54_DBD"/>
    <property type="match status" value="1"/>
</dbReference>
<dbReference type="Pfam" id="PF04963">
    <property type="entry name" value="Sigma54_CBD"/>
    <property type="match status" value="1"/>
</dbReference>
<dbReference type="PANTHER" id="PTHR32248">
    <property type="entry name" value="RNA POLYMERASE SIGMA-54 FACTOR"/>
    <property type="match status" value="1"/>
</dbReference>
<name>A0AAJ3Z1G0_9BACI</name>
<dbReference type="PROSITE" id="PS00718">
    <property type="entry name" value="SIGMA54_2"/>
    <property type="match status" value="1"/>
</dbReference>
<dbReference type="Proteomes" id="UP000288675">
    <property type="component" value="Chromosome"/>
</dbReference>
<evidence type="ECO:0000313" key="11">
    <source>
        <dbReference type="Proteomes" id="UP000288675"/>
    </source>
</evidence>
<evidence type="ECO:0000256" key="4">
    <source>
        <dbReference type="ARBA" id="ARBA00022695"/>
    </source>
</evidence>
<evidence type="ECO:0000256" key="7">
    <source>
        <dbReference type="ARBA" id="ARBA00023125"/>
    </source>
</evidence>
<dbReference type="GO" id="GO:0003677">
    <property type="term" value="F:DNA binding"/>
    <property type="evidence" value="ECO:0007669"/>
    <property type="project" value="UniProtKB-KW"/>
</dbReference>
<dbReference type="GO" id="GO:0006352">
    <property type="term" value="P:DNA-templated transcription initiation"/>
    <property type="evidence" value="ECO:0007669"/>
    <property type="project" value="InterPro"/>
</dbReference>
<dbReference type="GO" id="GO:0000428">
    <property type="term" value="C:DNA-directed RNA polymerase complex"/>
    <property type="evidence" value="ECO:0007669"/>
    <property type="project" value="UniProtKB-KW"/>
</dbReference>
<proteinExistence type="inferred from homology"/>
<reference evidence="10 11" key="1">
    <citation type="submission" date="2019-01" db="EMBL/GenBank/DDBJ databases">
        <title>Genome sequence of Bacillus glycinifermentans SRCM103574.</title>
        <authorList>
            <person name="Kong H.-J."/>
            <person name="Jeong S.-Y."/>
            <person name="Jeong D.-Y."/>
        </authorList>
    </citation>
    <scope>NUCLEOTIDE SEQUENCE [LARGE SCALE GENOMIC DNA]</scope>
    <source>
        <strain evidence="10 11">SRCM103574</strain>
    </source>
</reference>
<dbReference type="PROSITE" id="PS50044">
    <property type="entry name" value="SIGMA54_3"/>
    <property type="match status" value="1"/>
</dbReference>
<evidence type="ECO:0000256" key="8">
    <source>
        <dbReference type="ARBA" id="ARBA00023163"/>
    </source>
</evidence>
<keyword evidence="8" id="KW-0804">Transcription</keyword>
<comment type="similarity">
    <text evidence="1">Belongs to the sigma-54 factor family.</text>
</comment>
<keyword evidence="5" id="KW-0805">Transcription regulation</keyword>
<evidence type="ECO:0000259" key="9">
    <source>
        <dbReference type="PROSITE" id="PS50943"/>
    </source>
</evidence>